<feature type="transmembrane region" description="Helical" evidence="14">
    <location>
        <begin position="85"/>
        <end position="107"/>
    </location>
</feature>
<comment type="subcellular location">
    <subcellularLocation>
        <location evidence="2">Endoplasmic reticulum membrane</location>
        <topology evidence="2">Multi-pass membrane protein</topology>
    </subcellularLocation>
</comment>
<keyword evidence="7" id="KW-0276">Fatty acid metabolism</keyword>
<dbReference type="EMBL" id="JAQSIP010000003">
    <property type="protein sequence ID" value="MDD0838768.1"/>
    <property type="molecule type" value="Genomic_DNA"/>
</dbReference>
<dbReference type="PANTHER" id="PTHR12863">
    <property type="entry name" value="FATTY ACID HYDROXYLASE"/>
    <property type="match status" value="1"/>
</dbReference>
<keyword evidence="10" id="KW-0560">Oxidoreductase</keyword>
<evidence type="ECO:0000256" key="6">
    <source>
        <dbReference type="ARBA" id="ARBA00022824"/>
    </source>
</evidence>
<keyword evidence="12 14" id="KW-0472">Membrane</keyword>
<protein>
    <submittedName>
        <fullName evidence="16">Sterol desaturase family protein</fullName>
    </submittedName>
</protein>
<evidence type="ECO:0000256" key="13">
    <source>
        <dbReference type="ARBA" id="ARBA00023160"/>
    </source>
</evidence>
<accession>A0ABT5MY91</accession>
<comment type="caution">
    <text evidence="16">The sequence shown here is derived from an EMBL/GenBank/DDBJ whole genome shotgun (WGS) entry which is preliminary data.</text>
</comment>
<keyword evidence="11" id="KW-0443">Lipid metabolism</keyword>
<proteinExistence type="predicted"/>
<keyword evidence="4 14" id="KW-0812">Transmembrane</keyword>
<keyword evidence="17" id="KW-1185">Reference proteome</keyword>
<evidence type="ECO:0000256" key="14">
    <source>
        <dbReference type="SAM" id="Phobius"/>
    </source>
</evidence>
<feature type="transmembrane region" description="Helical" evidence="14">
    <location>
        <begin position="113"/>
        <end position="132"/>
    </location>
</feature>
<evidence type="ECO:0000256" key="12">
    <source>
        <dbReference type="ARBA" id="ARBA00023136"/>
    </source>
</evidence>
<evidence type="ECO:0000256" key="4">
    <source>
        <dbReference type="ARBA" id="ARBA00022692"/>
    </source>
</evidence>
<evidence type="ECO:0000259" key="15">
    <source>
        <dbReference type="Pfam" id="PF04116"/>
    </source>
</evidence>
<evidence type="ECO:0000256" key="10">
    <source>
        <dbReference type="ARBA" id="ARBA00023002"/>
    </source>
</evidence>
<dbReference type="InterPro" id="IPR006694">
    <property type="entry name" value="Fatty_acid_hydroxylase"/>
</dbReference>
<evidence type="ECO:0000256" key="7">
    <source>
        <dbReference type="ARBA" id="ARBA00022832"/>
    </source>
</evidence>
<evidence type="ECO:0000256" key="11">
    <source>
        <dbReference type="ARBA" id="ARBA00023098"/>
    </source>
</evidence>
<feature type="transmembrane region" description="Helical" evidence="14">
    <location>
        <begin position="12"/>
        <end position="31"/>
    </location>
</feature>
<comment type="cofactor">
    <cofactor evidence="1">
        <name>Zn(2+)</name>
        <dbReference type="ChEBI" id="CHEBI:29105"/>
    </cofactor>
</comment>
<sequence length="181" mass="19998">MRLLSFEHSLTTYYADLAAYGVGVLGLGLALGGAMSAQEGPGVALMVVLGLVVWTLLEYLIHRFVLHGLDPFRRWHAAHHQRPEALICTPTLLSALAFTGLVLWPSLAGLPSPWGLALSLGVLTGAFVYSLLHHALHHLRAPPLALRRWQRWHRCHHHSPQPVCYGVSTRVWDRLFGSAGR</sequence>
<dbReference type="PANTHER" id="PTHR12863:SF1">
    <property type="entry name" value="FATTY ACID 2-HYDROXYLASE"/>
    <property type="match status" value="1"/>
</dbReference>
<keyword evidence="9 14" id="KW-1133">Transmembrane helix</keyword>
<feature type="transmembrane region" description="Helical" evidence="14">
    <location>
        <begin position="43"/>
        <end position="65"/>
    </location>
</feature>
<dbReference type="Pfam" id="PF04116">
    <property type="entry name" value="FA_hydroxylase"/>
    <property type="match status" value="1"/>
</dbReference>
<evidence type="ECO:0000256" key="8">
    <source>
        <dbReference type="ARBA" id="ARBA00022833"/>
    </source>
</evidence>
<dbReference type="InterPro" id="IPR014430">
    <property type="entry name" value="Scs7"/>
</dbReference>
<keyword evidence="6" id="KW-0256">Endoplasmic reticulum</keyword>
<keyword evidence="13" id="KW-0275">Fatty acid biosynthesis</keyword>
<name>A0ABT5MY91_9BURK</name>
<evidence type="ECO:0000256" key="1">
    <source>
        <dbReference type="ARBA" id="ARBA00001947"/>
    </source>
</evidence>
<keyword evidence="5" id="KW-0479">Metal-binding</keyword>
<feature type="domain" description="Fatty acid hydroxylase" evidence="15">
    <location>
        <begin position="47"/>
        <end position="178"/>
    </location>
</feature>
<evidence type="ECO:0000256" key="5">
    <source>
        <dbReference type="ARBA" id="ARBA00022723"/>
    </source>
</evidence>
<keyword evidence="8" id="KW-0862">Zinc</keyword>
<evidence type="ECO:0000256" key="9">
    <source>
        <dbReference type="ARBA" id="ARBA00022989"/>
    </source>
</evidence>
<evidence type="ECO:0000313" key="17">
    <source>
        <dbReference type="Proteomes" id="UP001528673"/>
    </source>
</evidence>
<organism evidence="16 17">
    <name type="scientific">Curvibacter cyanobacteriorum</name>
    <dbReference type="NCBI Taxonomy" id="3026422"/>
    <lineage>
        <taxon>Bacteria</taxon>
        <taxon>Pseudomonadati</taxon>
        <taxon>Pseudomonadota</taxon>
        <taxon>Betaproteobacteria</taxon>
        <taxon>Burkholderiales</taxon>
        <taxon>Comamonadaceae</taxon>
        <taxon>Curvibacter</taxon>
    </lineage>
</organism>
<dbReference type="RefSeq" id="WP_273951084.1">
    <property type="nucleotide sequence ID" value="NZ_JAQSIP010000003.1"/>
</dbReference>
<keyword evidence="3" id="KW-0444">Lipid biosynthesis</keyword>
<evidence type="ECO:0000256" key="2">
    <source>
        <dbReference type="ARBA" id="ARBA00004477"/>
    </source>
</evidence>
<evidence type="ECO:0000256" key="3">
    <source>
        <dbReference type="ARBA" id="ARBA00022516"/>
    </source>
</evidence>
<gene>
    <name evidence="16" type="ORF">PSQ40_09325</name>
</gene>
<reference evidence="16 17" key="1">
    <citation type="submission" date="2023-02" db="EMBL/GenBank/DDBJ databases">
        <title>Bacterial whole genomic sequence of Curvibacter sp. HBC61.</title>
        <authorList>
            <person name="Le V."/>
            <person name="Ko S.-R."/>
            <person name="Ahn C.-Y."/>
            <person name="Oh H.-M."/>
        </authorList>
    </citation>
    <scope>NUCLEOTIDE SEQUENCE [LARGE SCALE GENOMIC DNA]</scope>
    <source>
        <strain evidence="16 17">HBC61</strain>
    </source>
</reference>
<evidence type="ECO:0000313" key="16">
    <source>
        <dbReference type="EMBL" id="MDD0838768.1"/>
    </source>
</evidence>
<dbReference type="Proteomes" id="UP001528673">
    <property type="component" value="Unassembled WGS sequence"/>
</dbReference>